<dbReference type="NCBIfam" id="TIGR01574">
    <property type="entry name" value="miaB-methiolase"/>
    <property type="match status" value="1"/>
</dbReference>
<dbReference type="Gene3D" id="3.40.50.12160">
    <property type="entry name" value="Methylthiotransferase, N-terminal domain"/>
    <property type="match status" value="1"/>
</dbReference>
<dbReference type="NCBIfam" id="TIGR00089">
    <property type="entry name" value="MiaB/RimO family radical SAM methylthiotransferase"/>
    <property type="match status" value="1"/>
</dbReference>
<dbReference type="InterPro" id="IPR006638">
    <property type="entry name" value="Elp3/MiaA/NifB-like_rSAM"/>
</dbReference>
<feature type="binding site" evidence="9">
    <location>
        <position position="164"/>
    </location>
    <ligand>
        <name>[4Fe-4S] cluster</name>
        <dbReference type="ChEBI" id="CHEBI:49883"/>
        <label>2</label>
        <note>4Fe-4S-S-AdoMet</note>
    </ligand>
</feature>
<proteinExistence type="inferred from homology"/>
<dbReference type="InterPro" id="IPR005839">
    <property type="entry name" value="Methylthiotransferase"/>
</dbReference>
<comment type="catalytic activity">
    <reaction evidence="9">
        <text>N(6)-dimethylallyladenosine(37) in tRNA + (sulfur carrier)-SH + AH2 + 2 S-adenosyl-L-methionine = 2-methylsulfanyl-N(6)-dimethylallyladenosine(37) in tRNA + (sulfur carrier)-H + 5'-deoxyadenosine + L-methionine + A + S-adenosyl-L-homocysteine + 2 H(+)</text>
        <dbReference type="Rhea" id="RHEA:37067"/>
        <dbReference type="Rhea" id="RHEA-COMP:10375"/>
        <dbReference type="Rhea" id="RHEA-COMP:10376"/>
        <dbReference type="Rhea" id="RHEA-COMP:14737"/>
        <dbReference type="Rhea" id="RHEA-COMP:14739"/>
        <dbReference type="ChEBI" id="CHEBI:13193"/>
        <dbReference type="ChEBI" id="CHEBI:15378"/>
        <dbReference type="ChEBI" id="CHEBI:17319"/>
        <dbReference type="ChEBI" id="CHEBI:17499"/>
        <dbReference type="ChEBI" id="CHEBI:29917"/>
        <dbReference type="ChEBI" id="CHEBI:57844"/>
        <dbReference type="ChEBI" id="CHEBI:57856"/>
        <dbReference type="ChEBI" id="CHEBI:59789"/>
        <dbReference type="ChEBI" id="CHEBI:64428"/>
        <dbReference type="ChEBI" id="CHEBI:74415"/>
        <dbReference type="ChEBI" id="CHEBI:74417"/>
        <dbReference type="EC" id="2.8.4.3"/>
    </reaction>
</comment>
<dbReference type="PROSITE" id="PS50926">
    <property type="entry name" value="TRAM"/>
    <property type="match status" value="1"/>
</dbReference>
<dbReference type="InterPro" id="IPR013848">
    <property type="entry name" value="Methylthiotransferase_N"/>
</dbReference>
<keyword evidence="5 9" id="KW-0479">Metal-binding</keyword>
<feature type="binding site" evidence="9">
    <location>
        <position position="157"/>
    </location>
    <ligand>
        <name>[4Fe-4S] cluster</name>
        <dbReference type="ChEBI" id="CHEBI:49883"/>
        <label>2</label>
        <note>4Fe-4S-S-AdoMet</note>
    </ligand>
</feature>
<dbReference type="CDD" id="cd01335">
    <property type="entry name" value="Radical_SAM"/>
    <property type="match status" value="1"/>
</dbReference>
<dbReference type="SFLD" id="SFLDG01061">
    <property type="entry name" value="methylthiotransferase"/>
    <property type="match status" value="1"/>
</dbReference>
<reference evidence="13" key="1">
    <citation type="submission" date="2021-12" db="EMBL/GenBank/DDBJ databases">
        <title>Enterovibrio ZSDZ35 sp. nov. and Enterovibrio ZSDZ42 sp. nov., isolated from coastal seawater in Qingdao.</title>
        <authorList>
            <person name="Zhang P."/>
        </authorList>
    </citation>
    <scope>NUCLEOTIDE SEQUENCE</scope>
    <source>
        <strain evidence="13">ZSDZ42</strain>
    </source>
</reference>
<comment type="cofactor">
    <cofactor evidence="9">
        <name>[4Fe-4S] cluster</name>
        <dbReference type="ChEBI" id="CHEBI:49883"/>
    </cofactor>
    <text evidence="9">Binds 2 [4Fe-4S] clusters. One cluster is coordinated with 3 cysteines and an exchangeable S-adenosyl-L-methionine.</text>
</comment>
<dbReference type="InterPro" id="IPR020612">
    <property type="entry name" value="Methylthiotransferase_CS"/>
</dbReference>
<keyword evidence="3 9" id="KW-0808">Transferase</keyword>
<evidence type="ECO:0000313" key="14">
    <source>
        <dbReference type="Proteomes" id="UP001149400"/>
    </source>
</evidence>
<sequence>MAKKLLIKTWGCQMNEYDSSKMADLLNAAGGYELTEEPEEADVLLLNTCSIREKAQEKVFHQLGRWKNLKDQKPDLVIGVGGCVATQEGDHIRERAPYVDVIFGPQTLHRLPQMINQSREDHGPVMDISFPEIEKFDNLPEPRAEGPTAFVSIMEGCSKYCTFCVVPYTRGEEVSRPLDDVLYEIAQLAEQGVREVNLLGQNVNAYRGEMHDGDICTFAELLRYVAAIDGIDRIRYTTSHPIEFTDDIIEVYSDTPELVSHLHLPVQSGSDRILTMMKRPHTAIEYKSKIRKLRQVRPDIAMSSDFIVGFPGETDADFQATMKLIRDINFDMSFSFVYSPRPGTPAADMPDDTPEQVKKDRLAELQQQINAQTMIFARQMLETEQRILVEGPSRKSLMELRGRTENNRVVNFAGSMDLIGQFVDVKITDVHANSLRGELVRTEKEMNLRIAVSPAEMIAKTRKEDDLGVGVYTP</sequence>
<feature type="binding site" evidence="9">
    <location>
        <position position="83"/>
    </location>
    <ligand>
        <name>[4Fe-4S] cluster</name>
        <dbReference type="ChEBI" id="CHEBI:49883"/>
        <label>1</label>
    </ligand>
</feature>
<protein>
    <recommendedName>
        <fullName evidence="8 9">tRNA-2-methylthio-N(6)-dimethylallyladenosine synthase</fullName>
        <ecNumber evidence="8 9">2.8.4.3</ecNumber>
    </recommendedName>
    <alternativeName>
        <fullName evidence="9">(Dimethylallyl)adenosine tRNA methylthiotransferase MiaB</fullName>
    </alternativeName>
    <alternativeName>
        <fullName evidence="9">tRNA-i(6)A37 methylthiotransferase</fullName>
    </alternativeName>
</protein>
<gene>
    <name evidence="9 13" type="primary">miaB</name>
    <name evidence="13" type="ORF">LRP50_05815</name>
</gene>
<dbReference type="GO" id="GO:0035597">
    <property type="term" value="F:tRNA-2-methylthio-N(6)-dimethylallyladenosine(37) synthase activity"/>
    <property type="evidence" value="ECO:0007669"/>
    <property type="project" value="UniProtKB-EC"/>
</dbReference>
<dbReference type="InterPro" id="IPR002792">
    <property type="entry name" value="TRAM_dom"/>
</dbReference>
<dbReference type="SFLD" id="SFLDS00029">
    <property type="entry name" value="Radical_SAM"/>
    <property type="match status" value="1"/>
</dbReference>
<feature type="domain" description="MTTase N-terminal" evidence="11">
    <location>
        <begin position="3"/>
        <end position="120"/>
    </location>
</feature>
<dbReference type="Pfam" id="PF00919">
    <property type="entry name" value="UPF0004"/>
    <property type="match status" value="1"/>
</dbReference>
<feature type="binding site" evidence="9">
    <location>
        <position position="161"/>
    </location>
    <ligand>
        <name>[4Fe-4S] cluster</name>
        <dbReference type="ChEBI" id="CHEBI:49883"/>
        <label>2</label>
        <note>4Fe-4S-S-AdoMet</note>
    </ligand>
</feature>
<feature type="domain" description="TRAM" evidence="10">
    <location>
        <begin position="378"/>
        <end position="441"/>
    </location>
</feature>
<evidence type="ECO:0000259" key="12">
    <source>
        <dbReference type="PROSITE" id="PS51918"/>
    </source>
</evidence>
<comment type="subunit">
    <text evidence="9">Monomer.</text>
</comment>
<name>A0ABT5QX85_9GAMM</name>
<evidence type="ECO:0000256" key="9">
    <source>
        <dbReference type="HAMAP-Rule" id="MF_01864"/>
    </source>
</evidence>
<accession>A0ABT5QX85</accession>
<organism evidence="13 14">
    <name type="scientific">Enterovibrio gelatinilyticus</name>
    <dbReference type="NCBI Taxonomy" id="2899819"/>
    <lineage>
        <taxon>Bacteria</taxon>
        <taxon>Pseudomonadati</taxon>
        <taxon>Pseudomonadota</taxon>
        <taxon>Gammaproteobacteria</taxon>
        <taxon>Vibrionales</taxon>
        <taxon>Vibrionaceae</taxon>
        <taxon>Enterovibrio</taxon>
    </lineage>
</organism>
<evidence type="ECO:0000256" key="6">
    <source>
        <dbReference type="ARBA" id="ARBA00023004"/>
    </source>
</evidence>
<feature type="binding site" evidence="9">
    <location>
        <position position="49"/>
    </location>
    <ligand>
        <name>[4Fe-4S] cluster</name>
        <dbReference type="ChEBI" id="CHEBI:49883"/>
        <label>1</label>
    </ligand>
</feature>
<dbReference type="InterPro" id="IPR038135">
    <property type="entry name" value="Methylthiotransferase_N_sf"/>
</dbReference>
<evidence type="ECO:0000256" key="5">
    <source>
        <dbReference type="ARBA" id="ARBA00022723"/>
    </source>
</evidence>
<keyword evidence="9" id="KW-0963">Cytoplasm</keyword>
<dbReference type="RefSeq" id="WP_274163532.1">
    <property type="nucleotide sequence ID" value="NZ_JAJUBC010000005.1"/>
</dbReference>
<dbReference type="InterPro" id="IPR023404">
    <property type="entry name" value="rSAM_horseshoe"/>
</dbReference>
<keyword evidence="14" id="KW-1185">Reference proteome</keyword>
<dbReference type="InterPro" id="IPR006463">
    <property type="entry name" value="MiaB_methiolase"/>
</dbReference>
<dbReference type="SFLD" id="SFLDG01082">
    <property type="entry name" value="B12-binding_domain_containing"/>
    <property type="match status" value="1"/>
</dbReference>
<evidence type="ECO:0000259" key="11">
    <source>
        <dbReference type="PROSITE" id="PS51449"/>
    </source>
</evidence>
<dbReference type="EMBL" id="JAJUBC010000005">
    <property type="protein sequence ID" value="MDD1792634.1"/>
    <property type="molecule type" value="Genomic_DNA"/>
</dbReference>
<dbReference type="EC" id="2.8.4.3" evidence="8 9"/>
<evidence type="ECO:0000256" key="8">
    <source>
        <dbReference type="ARBA" id="ARBA00033765"/>
    </source>
</evidence>
<dbReference type="Gene3D" id="3.80.30.20">
    <property type="entry name" value="tm_1862 like domain"/>
    <property type="match status" value="1"/>
</dbReference>
<evidence type="ECO:0000256" key="7">
    <source>
        <dbReference type="ARBA" id="ARBA00023014"/>
    </source>
</evidence>
<evidence type="ECO:0000259" key="10">
    <source>
        <dbReference type="PROSITE" id="PS50926"/>
    </source>
</evidence>
<feature type="domain" description="Radical SAM core" evidence="12">
    <location>
        <begin position="143"/>
        <end position="378"/>
    </location>
</feature>
<evidence type="ECO:0000256" key="2">
    <source>
        <dbReference type="ARBA" id="ARBA00022485"/>
    </source>
</evidence>
<dbReference type="PROSITE" id="PS51918">
    <property type="entry name" value="RADICAL_SAM"/>
    <property type="match status" value="1"/>
</dbReference>
<dbReference type="InterPro" id="IPR007197">
    <property type="entry name" value="rSAM"/>
</dbReference>
<dbReference type="SUPFAM" id="SSF102114">
    <property type="entry name" value="Radical SAM enzymes"/>
    <property type="match status" value="1"/>
</dbReference>
<keyword evidence="2 9" id="KW-0004">4Fe-4S</keyword>
<dbReference type="PANTHER" id="PTHR43020:SF2">
    <property type="entry name" value="MITOCHONDRIAL TRNA METHYLTHIOTRANSFERASE CDK5RAP1"/>
    <property type="match status" value="1"/>
</dbReference>
<evidence type="ECO:0000313" key="13">
    <source>
        <dbReference type="EMBL" id="MDD1792634.1"/>
    </source>
</evidence>
<dbReference type="Pfam" id="PF04055">
    <property type="entry name" value="Radical_SAM"/>
    <property type="match status" value="1"/>
</dbReference>
<dbReference type="Proteomes" id="UP001149400">
    <property type="component" value="Unassembled WGS sequence"/>
</dbReference>
<keyword evidence="4 9" id="KW-0949">S-adenosyl-L-methionine</keyword>
<evidence type="ECO:0000256" key="1">
    <source>
        <dbReference type="ARBA" id="ARBA00003234"/>
    </source>
</evidence>
<keyword evidence="6 9" id="KW-0408">Iron</keyword>
<keyword evidence="9" id="KW-0819">tRNA processing</keyword>
<keyword evidence="7 9" id="KW-0411">Iron-sulfur</keyword>
<evidence type="ECO:0000256" key="3">
    <source>
        <dbReference type="ARBA" id="ARBA00022679"/>
    </source>
</evidence>
<dbReference type="InterPro" id="IPR058240">
    <property type="entry name" value="rSAM_sf"/>
</dbReference>
<comment type="function">
    <text evidence="1 9">Catalyzes the methylthiolation of N6-(dimethylallyl)adenosine (i(6)A), leading to the formation of 2-methylthio-N6-(dimethylallyl)adenosine (ms(2)i(6)A) at position 37 in tRNAs that read codons beginning with uridine.</text>
</comment>
<comment type="caution">
    <text evidence="13">The sequence shown here is derived from an EMBL/GenBank/DDBJ whole genome shotgun (WGS) entry which is preliminary data.</text>
</comment>
<comment type="subcellular location">
    <subcellularLocation>
        <location evidence="9">Cytoplasm</location>
    </subcellularLocation>
</comment>
<dbReference type="Pfam" id="PF01938">
    <property type="entry name" value="TRAM"/>
    <property type="match status" value="1"/>
</dbReference>
<comment type="similarity">
    <text evidence="9">Belongs to the methylthiotransferase family. MiaB subfamily.</text>
</comment>
<dbReference type="SMART" id="SM00729">
    <property type="entry name" value="Elp3"/>
    <property type="match status" value="1"/>
</dbReference>
<evidence type="ECO:0000256" key="4">
    <source>
        <dbReference type="ARBA" id="ARBA00022691"/>
    </source>
</evidence>
<dbReference type="PROSITE" id="PS01278">
    <property type="entry name" value="MTTASE_RADICAL"/>
    <property type="match status" value="1"/>
</dbReference>
<dbReference type="PROSITE" id="PS51449">
    <property type="entry name" value="MTTASE_N"/>
    <property type="match status" value="1"/>
</dbReference>
<dbReference type="SFLD" id="SFLDF00273">
    <property type="entry name" value="(dimethylallyl)adenosine_tRNA"/>
    <property type="match status" value="1"/>
</dbReference>
<dbReference type="PANTHER" id="PTHR43020">
    <property type="entry name" value="CDK5 REGULATORY SUBUNIT-ASSOCIATED PROTEIN 1"/>
    <property type="match status" value="1"/>
</dbReference>
<dbReference type="HAMAP" id="MF_01864">
    <property type="entry name" value="tRNA_metthiotr_MiaB"/>
    <property type="match status" value="1"/>
</dbReference>
<feature type="binding site" evidence="9">
    <location>
        <position position="12"/>
    </location>
    <ligand>
        <name>[4Fe-4S] cluster</name>
        <dbReference type="ChEBI" id="CHEBI:49883"/>
        <label>1</label>
    </ligand>
</feature>